<dbReference type="Proteomes" id="UP001145114">
    <property type="component" value="Unassembled WGS sequence"/>
</dbReference>
<keyword evidence="2" id="KW-1185">Reference proteome</keyword>
<feature type="non-terminal residue" evidence="1">
    <location>
        <position position="71"/>
    </location>
</feature>
<reference evidence="1" key="1">
    <citation type="submission" date="2022-06" db="EMBL/GenBank/DDBJ databases">
        <title>Phylogenomic reconstructions and comparative analyses of Kickxellomycotina fungi.</title>
        <authorList>
            <person name="Reynolds N.K."/>
            <person name="Stajich J.E."/>
            <person name="Barry K."/>
            <person name="Grigoriev I.V."/>
            <person name="Crous P."/>
            <person name="Smith M.E."/>
        </authorList>
    </citation>
    <scope>NUCLEOTIDE SEQUENCE</scope>
    <source>
        <strain evidence="1">RSA 2271</strain>
    </source>
</reference>
<gene>
    <name evidence="1" type="ORF">EV182_008073</name>
</gene>
<protein>
    <submittedName>
        <fullName evidence="1">Uncharacterized protein</fullName>
    </submittedName>
</protein>
<evidence type="ECO:0000313" key="1">
    <source>
        <dbReference type="EMBL" id="KAJ1670665.1"/>
    </source>
</evidence>
<feature type="non-terminal residue" evidence="1">
    <location>
        <position position="1"/>
    </location>
</feature>
<comment type="caution">
    <text evidence="1">The sequence shown here is derived from an EMBL/GenBank/DDBJ whole genome shotgun (WGS) entry which is preliminary data.</text>
</comment>
<proteinExistence type="predicted"/>
<evidence type="ECO:0000313" key="2">
    <source>
        <dbReference type="Proteomes" id="UP001145114"/>
    </source>
</evidence>
<organism evidence="1 2">
    <name type="scientific">Spiromyces aspiralis</name>
    <dbReference type="NCBI Taxonomy" id="68401"/>
    <lineage>
        <taxon>Eukaryota</taxon>
        <taxon>Fungi</taxon>
        <taxon>Fungi incertae sedis</taxon>
        <taxon>Zoopagomycota</taxon>
        <taxon>Kickxellomycotina</taxon>
        <taxon>Kickxellomycetes</taxon>
        <taxon>Kickxellales</taxon>
        <taxon>Kickxellaceae</taxon>
        <taxon>Spiromyces</taxon>
    </lineage>
</organism>
<name>A0ACC1H6Z0_9FUNG</name>
<accession>A0ACC1H6Z0</accession>
<sequence length="71" mass="8137">TRVLRRLVKGASCTWWLTRASRDSNIYGAPIGRRSRQNRGRRQNGPHIWSGVRLSEAWLLLSSKPSCLYSP</sequence>
<dbReference type="EMBL" id="JAMZIH010009141">
    <property type="protein sequence ID" value="KAJ1670665.1"/>
    <property type="molecule type" value="Genomic_DNA"/>
</dbReference>